<comment type="caution">
    <text evidence="1">The sequence shown here is derived from an EMBL/GenBank/DDBJ whole genome shotgun (WGS) entry which is preliminary data.</text>
</comment>
<dbReference type="AlphaFoldDB" id="X1TD82"/>
<dbReference type="EMBL" id="BARW01022852">
    <property type="protein sequence ID" value="GAI89331.1"/>
    <property type="molecule type" value="Genomic_DNA"/>
</dbReference>
<protein>
    <submittedName>
        <fullName evidence="1">Uncharacterized protein</fullName>
    </submittedName>
</protein>
<proteinExistence type="predicted"/>
<sequence>MAKLERTGMINLLMAFVLTKLESLNWAKAKQLAVSRYMRTFIVRATDIELSLWLDGCSDKATSPTQPLKALARITESITGVKQVKLHPDLEFKLEQASKGYDSFMARRGVKV</sequence>
<gene>
    <name evidence="1" type="ORF">S12H4_38033</name>
</gene>
<evidence type="ECO:0000313" key="1">
    <source>
        <dbReference type="EMBL" id="GAI89331.1"/>
    </source>
</evidence>
<organism evidence="1">
    <name type="scientific">marine sediment metagenome</name>
    <dbReference type="NCBI Taxonomy" id="412755"/>
    <lineage>
        <taxon>unclassified sequences</taxon>
        <taxon>metagenomes</taxon>
        <taxon>ecological metagenomes</taxon>
    </lineage>
</organism>
<name>X1TD82_9ZZZZ</name>
<accession>X1TD82</accession>
<reference evidence="1" key="1">
    <citation type="journal article" date="2014" name="Front. Microbiol.">
        <title>High frequency of phylogenetically diverse reductive dehalogenase-homologous genes in deep subseafloor sedimentary metagenomes.</title>
        <authorList>
            <person name="Kawai M."/>
            <person name="Futagami T."/>
            <person name="Toyoda A."/>
            <person name="Takaki Y."/>
            <person name="Nishi S."/>
            <person name="Hori S."/>
            <person name="Arai W."/>
            <person name="Tsubouchi T."/>
            <person name="Morono Y."/>
            <person name="Uchiyama I."/>
            <person name="Ito T."/>
            <person name="Fujiyama A."/>
            <person name="Inagaki F."/>
            <person name="Takami H."/>
        </authorList>
    </citation>
    <scope>NUCLEOTIDE SEQUENCE</scope>
    <source>
        <strain evidence="1">Expedition CK06-06</strain>
    </source>
</reference>